<keyword evidence="8" id="KW-1185">Reference proteome</keyword>
<dbReference type="InterPro" id="IPR029063">
    <property type="entry name" value="SAM-dependent_MTases_sf"/>
</dbReference>
<keyword evidence="4 6" id="KW-0808">Transferase</keyword>
<comment type="catalytic activity">
    <reaction evidence="6">
        <text>guanosine(527) in 16S rRNA + S-adenosyl-L-methionine = N(7)-methylguanosine(527) in 16S rRNA + S-adenosyl-L-homocysteine</text>
        <dbReference type="Rhea" id="RHEA:42732"/>
        <dbReference type="Rhea" id="RHEA-COMP:10209"/>
        <dbReference type="Rhea" id="RHEA-COMP:10210"/>
        <dbReference type="ChEBI" id="CHEBI:57856"/>
        <dbReference type="ChEBI" id="CHEBI:59789"/>
        <dbReference type="ChEBI" id="CHEBI:74269"/>
        <dbReference type="ChEBI" id="CHEBI:74480"/>
        <dbReference type="EC" id="2.1.1.170"/>
    </reaction>
</comment>
<evidence type="ECO:0000256" key="1">
    <source>
        <dbReference type="ARBA" id="ARBA00022490"/>
    </source>
</evidence>
<name>A0ABQ5YQZ4_9BURK</name>
<keyword evidence="2 6" id="KW-0698">rRNA processing</keyword>
<reference evidence="8" key="1">
    <citation type="journal article" date="2019" name="Int. J. Syst. Evol. Microbiol.">
        <title>The Global Catalogue of Microorganisms (GCM) 10K type strain sequencing project: providing services to taxonomists for standard genome sequencing and annotation.</title>
        <authorList>
            <consortium name="The Broad Institute Genomics Platform"/>
            <consortium name="The Broad Institute Genome Sequencing Center for Infectious Disease"/>
            <person name="Wu L."/>
            <person name="Ma J."/>
        </authorList>
    </citation>
    <scope>NUCLEOTIDE SEQUENCE [LARGE SCALE GENOMIC DNA]</scope>
    <source>
        <strain evidence="8">NBRC 105857</strain>
    </source>
</reference>
<dbReference type="PANTHER" id="PTHR31760">
    <property type="entry name" value="S-ADENOSYL-L-METHIONINE-DEPENDENT METHYLTRANSFERASES SUPERFAMILY PROTEIN"/>
    <property type="match status" value="1"/>
</dbReference>
<keyword evidence="3 6" id="KW-0489">Methyltransferase</keyword>
<keyword evidence="5 6" id="KW-0949">S-adenosyl-L-methionine</keyword>
<keyword evidence="1 6" id="KW-0963">Cytoplasm</keyword>
<dbReference type="GO" id="GO:0008168">
    <property type="term" value="F:methyltransferase activity"/>
    <property type="evidence" value="ECO:0007669"/>
    <property type="project" value="UniProtKB-KW"/>
</dbReference>
<feature type="binding site" evidence="6">
    <location>
        <position position="87"/>
    </location>
    <ligand>
        <name>S-adenosyl-L-methionine</name>
        <dbReference type="ChEBI" id="CHEBI:59789"/>
    </ligand>
</feature>
<sequence>MSQTLEEGLQILKLPYSEAQLDQLTRYADLILKWNKVYNLTAIRQREELITHHLLDCLAVLPVVGQYVDPQEQGDPRVLDVGAGAGLPGLVWAIMRPAWQITTIDTVQKKAAFMRQAAANLGLHNVNVIHDRVEHLQDASGFDVISSRAFSSMQLFVSLSEHLLAPKGLYMALKGRKEVDSDIPSGWTLAGLEKIEVPFLPEERHLFVIKR</sequence>
<evidence type="ECO:0000256" key="5">
    <source>
        <dbReference type="ARBA" id="ARBA00022691"/>
    </source>
</evidence>
<evidence type="ECO:0000313" key="8">
    <source>
        <dbReference type="Proteomes" id="UP001156664"/>
    </source>
</evidence>
<dbReference type="PIRSF" id="PIRSF003078">
    <property type="entry name" value="GidB"/>
    <property type="match status" value="1"/>
</dbReference>
<comment type="function">
    <text evidence="6">Specifically methylates the N7 position of guanine in position 527 of 16S rRNA.</text>
</comment>
<comment type="caution">
    <text evidence="7">The sequence shown here is derived from an EMBL/GenBank/DDBJ whole genome shotgun (WGS) entry which is preliminary data.</text>
</comment>
<dbReference type="HAMAP" id="MF_00074">
    <property type="entry name" value="16SrRNA_methyltr_G"/>
    <property type="match status" value="1"/>
</dbReference>
<evidence type="ECO:0000256" key="6">
    <source>
        <dbReference type="HAMAP-Rule" id="MF_00074"/>
    </source>
</evidence>
<evidence type="ECO:0000256" key="3">
    <source>
        <dbReference type="ARBA" id="ARBA00022603"/>
    </source>
</evidence>
<feature type="binding site" evidence="6">
    <location>
        <position position="148"/>
    </location>
    <ligand>
        <name>S-adenosyl-L-methionine</name>
        <dbReference type="ChEBI" id="CHEBI:59789"/>
    </ligand>
</feature>
<dbReference type="SUPFAM" id="SSF53335">
    <property type="entry name" value="S-adenosyl-L-methionine-dependent methyltransferases"/>
    <property type="match status" value="1"/>
</dbReference>
<proteinExistence type="inferred from homology"/>
<dbReference type="CDD" id="cd02440">
    <property type="entry name" value="AdoMet_MTases"/>
    <property type="match status" value="1"/>
</dbReference>
<dbReference type="EC" id="2.1.1.170" evidence="6"/>
<dbReference type="RefSeq" id="WP_284279697.1">
    <property type="nucleotide sequence ID" value="NZ_BSOJ01000006.1"/>
</dbReference>
<gene>
    <name evidence="6 7" type="primary">rsmG</name>
    <name evidence="7" type="ORF">GCM10007875_04360</name>
</gene>
<accession>A0ABQ5YQZ4</accession>
<dbReference type="InterPro" id="IPR003682">
    <property type="entry name" value="rRNA_ssu_MeTfrase_G"/>
</dbReference>
<comment type="caution">
    <text evidence="6">Lacks conserved residue(s) required for the propagation of feature annotation.</text>
</comment>
<comment type="similarity">
    <text evidence="6">Belongs to the methyltransferase superfamily. RNA methyltransferase RsmG family.</text>
</comment>
<dbReference type="PANTHER" id="PTHR31760:SF0">
    <property type="entry name" value="S-ADENOSYL-L-METHIONINE-DEPENDENT METHYLTRANSFERASES SUPERFAMILY PROTEIN"/>
    <property type="match status" value="1"/>
</dbReference>
<comment type="subcellular location">
    <subcellularLocation>
        <location evidence="6">Cytoplasm</location>
    </subcellularLocation>
</comment>
<dbReference type="Gene3D" id="3.40.50.150">
    <property type="entry name" value="Vaccinia Virus protein VP39"/>
    <property type="match status" value="1"/>
</dbReference>
<protein>
    <recommendedName>
        <fullName evidence="6">Ribosomal RNA small subunit methyltransferase G</fullName>
        <ecNumber evidence="6">2.1.1.170</ecNumber>
    </recommendedName>
    <alternativeName>
        <fullName evidence="6">16S rRNA 7-methylguanosine methyltransferase</fullName>
        <shortName evidence="6">16S rRNA m7G methyltransferase</shortName>
    </alternativeName>
</protein>
<organism evidence="7 8">
    <name type="scientific">Limnobacter litoralis</name>
    <dbReference type="NCBI Taxonomy" id="481366"/>
    <lineage>
        <taxon>Bacteria</taxon>
        <taxon>Pseudomonadati</taxon>
        <taxon>Pseudomonadota</taxon>
        <taxon>Betaproteobacteria</taxon>
        <taxon>Burkholderiales</taxon>
        <taxon>Burkholderiaceae</taxon>
        <taxon>Limnobacter</taxon>
    </lineage>
</organism>
<evidence type="ECO:0000256" key="2">
    <source>
        <dbReference type="ARBA" id="ARBA00022552"/>
    </source>
</evidence>
<feature type="binding site" evidence="6">
    <location>
        <begin position="133"/>
        <end position="134"/>
    </location>
    <ligand>
        <name>S-adenosyl-L-methionine</name>
        <dbReference type="ChEBI" id="CHEBI:59789"/>
    </ligand>
</feature>
<dbReference type="Proteomes" id="UP001156664">
    <property type="component" value="Unassembled WGS sequence"/>
</dbReference>
<dbReference type="Pfam" id="PF02527">
    <property type="entry name" value="GidB"/>
    <property type="match status" value="1"/>
</dbReference>
<dbReference type="NCBIfam" id="TIGR00138">
    <property type="entry name" value="rsmG_gidB"/>
    <property type="match status" value="1"/>
</dbReference>
<evidence type="ECO:0000313" key="7">
    <source>
        <dbReference type="EMBL" id="GLR25348.1"/>
    </source>
</evidence>
<dbReference type="GO" id="GO:0032259">
    <property type="term" value="P:methylation"/>
    <property type="evidence" value="ECO:0007669"/>
    <property type="project" value="UniProtKB-KW"/>
</dbReference>
<dbReference type="EMBL" id="BSOJ01000006">
    <property type="protein sequence ID" value="GLR25348.1"/>
    <property type="molecule type" value="Genomic_DNA"/>
</dbReference>
<evidence type="ECO:0000256" key="4">
    <source>
        <dbReference type="ARBA" id="ARBA00022679"/>
    </source>
</evidence>
<feature type="binding site" evidence="6">
    <location>
        <position position="82"/>
    </location>
    <ligand>
        <name>S-adenosyl-L-methionine</name>
        <dbReference type="ChEBI" id="CHEBI:59789"/>
    </ligand>
</feature>